<dbReference type="Pfam" id="PF00629">
    <property type="entry name" value="MAM"/>
    <property type="match status" value="2"/>
</dbReference>
<keyword evidence="2" id="KW-0732">Signal</keyword>
<dbReference type="PROSITE" id="PS50060">
    <property type="entry name" value="MAM_2"/>
    <property type="match status" value="1"/>
</dbReference>
<evidence type="ECO:0000256" key="1">
    <source>
        <dbReference type="SAM" id="MobiDB-lite"/>
    </source>
</evidence>
<gene>
    <name evidence="5" type="primary">LOC106168694</name>
</gene>
<dbReference type="Gene3D" id="2.60.120.200">
    <property type="match status" value="2"/>
</dbReference>
<evidence type="ECO:0000313" key="4">
    <source>
        <dbReference type="Proteomes" id="UP000085678"/>
    </source>
</evidence>
<feature type="region of interest" description="Disordered" evidence="1">
    <location>
        <begin position="197"/>
        <end position="224"/>
    </location>
</feature>
<dbReference type="SMART" id="SM00137">
    <property type="entry name" value="MAM"/>
    <property type="match status" value="1"/>
</dbReference>
<dbReference type="CDD" id="cd06263">
    <property type="entry name" value="MAM"/>
    <property type="match status" value="1"/>
</dbReference>
<evidence type="ECO:0000259" key="3">
    <source>
        <dbReference type="PROSITE" id="PS50060"/>
    </source>
</evidence>
<reference evidence="5" key="1">
    <citation type="submission" date="2025-08" db="UniProtKB">
        <authorList>
            <consortium name="RefSeq"/>
        </authorList>
    </citation>
    <scope>IDENTIFICATION</scope>
    <source>
        <tissue evidence="5">Gonads</tissue>
    </source>
</reference>
<evidence type="ECO:0000256" key="2">
    <source>
        <dbReference type="SAM" id="SignalP"/>
    </source>
</evidence>
<keyword evidence="4" id="KW-1185">Reference proteome</keyword>
<feature type="chain" id="PRO_5010230075" evidence="2">
    <location>
        <begin position="26"/>
        <end position="365"/>
    </location>
</feature>
<evidence type="ECO:0000313" key="5">
    <source>
        <dbReference type="RefSeq" id="XP_013403308.1"/>
    </source>
</evidence>
<dbReference type="PANTHER" id="PTHR23282">
    <property type="entry name" value="APICAL ENDOSOMAL GLYCOPROTEIN PRECURSOR"/>
    <property type="match status" value="1"/>
</dbReference>
<proteinExistence type="predicted"/>
<accession>A0A1S3IZ66</accession>
<dbReference type="AlphaFoldDB" id="A0A1S3IZ66"/>
<protein>
    <submittedName>
        <fullName evidence="5">MAM and LDL-receptor class A domain-containing protein 1 isoform X2</fullName>
    </submittedName>
</protein>
<dbReference type="GO" id="GO:0016020">
    <property type="term" value="C:membrane"/>
    <property type="evidence" value="ECO:0007669"/>
    <property type="project" value="InterPro"/>
</dbReference>
<organism evidence="4 5">
    <name type="scientific">Lingula anatina</name>
    <name type="common">Brachiopod</name>
    <name type="synonym">Lingula unguis</name>
    <dbReference type="NCBI Taxonomy" id="7574"/>
    <lineage>
        <taxon>Eukaryota</taxon>
        <taxon>Metazoa</taxon>
        <taxon>Spiralia</taxon>
        <taxon>Lophotrochozoa</taxon>
        <taxon>Brachiopoda</taxon>
        <taxon>Linguliformea</taxon>
        <taxon>Lingulata</taxon>
        <taxon>Lingulida</taxon>
        <taxon>Linguloidea</taxon>
        <taxon>Lingulidae</taxon>
        <taxon>Lingula</taxon>
    </lineage>
</organism>
<feature type="signal peptide" evidence="2">
    <location>
        <begin position="1"/>
        <end position="25"/>
    </location>
</feature>
<name>A0A1S3IZ66_LINAN</name>
<dbReference type="PANTHER" id="PTHR23282:SF148">
    <property type="entry name" value="MAM DOMAIN-CONTAINING PROTEIN"/>
    <property type="match status" value="1"/>
</dbReference>
<dbReference type="PROSITE" id="PS51257">
    <property type="entry name" value="PROKAR_LIPOPROTEIN"/>
    <property type="match status" value="1"/>
</dbReference>
<feature type="compositionally biased region" description="Low complexity" evidence="1">
    <location>
        <begin position="198"/>
        <end position="224"/>
    </location>
</feature>
<feature type="domain" description="MAM" evidence="3">
    <location>
        <begin position="28"/>
        <end position="191"/>
    </location>
</feature>
<dbReference type="Proteomes" id="UP000085678">
    <property type="component" value="Unplaced"/>
</dbReference>
<dbReference type="GeneID" id="106168694"/>
<dbReference type="InterPro" id="IPR000998">
    <property type="entry name" value="MAM_dom"/>
</dbReference>
<dbReference type="SUPFAM" id="SSF49899">
    <property type="entry name" value="Concanavalin A-like lectins/glucanases"/>
    <property type="match status" value="2"/>
</dbReference>
<dbReference type="InterPro" id="IPR051560">
    <property type="entry name" value="MAM_domain-containing"/>
</dbReference>
<sequence length="365" mass="39897">MGIKMINTLLISAAMVLSCAKNALGKGATCNFDGSFCGYSLSADEDRFKWQQIGRNKGLPTEDHTVGTKGPNGQFLTVKWTSGTAENQKAIITSPRISQANAPCSIGFYYYMNSDQIALTAHLKTATMRETKQIWAHQVRRNMWTYSGPINITSFSNLGDFQVLIQAQIKPGNAFSTIVSIDDITFTGCGNGAGPVNPTSSTTLKTTTTPSTTSSTTNSKKITTSTPTSFSGFNGQFLTVKWTSGNTGNQKAVITSPRISQTNAPCSVGFYYYMNSDQISLTAHLKTATMQQTKQIWAHQVNRYMWTYSGPIDITSFSNLGDFQVLIQAQIKPGFAFSKVVSIDDVTLTGCGMFSFFEIYTRYNT</sequence>
<dbReference type="InterPro" id="IPR013320">
    <property type="entry name" value="ConA-like_dom_sf"/>
</dbReference>
<dbReference type="RefSeq" id="XP_013403308.1">
    <property type="nucleotide sequence ID" value="XM_013547854.1"/>
</dbReference>